<keyword evidence="2" id="KW-0645">Protease</keyword>
<proteinExistence type="predicted"/>
<dbReference type="Pfam" id="PF01551">
    <property type="entry name" value="Peptidase_M23"/>
    <property type="match status" value="1"/>
</dbReference>
<evidence type="ECO:0000259" key="9">
    <source>
        <dbReference type="Pfam" id="PF01551"/>
    </source>
</evidence>
<keyword evidence="7" id="KW-0175">Coiled coil</keyword>
<comment type="caution">
    <text evidence="10">The sequence shown here is derived from an EMBL/GenBank/DDBJ whole genome shotgun (WGS) entry which is preliminary data.</text>
</comment>
<sequence>MPVQARRAPRRWIAAFGVMLFVSGAVLGGQIGADPAQAVTGLPTWDDVQAAKRSEAAAAKKVKEIKELLAESESELERLRDASAAAMEKARIAEEALQAAAAKSELLDKQAEQSRKEADEATEQAASLVSQMYRSGGVDRSVELFLQTDGDTADALLERLAAMEKATERNTTVSEQAEQATNTAASLGEQAEVARAERKTLSDTAKKESDAAAQAAADQAVLLAEQQDRQDVLKAQLEALEDKTTKTVDGYKERLRKEEEARKKAEEEARKRAEREAKKNGGGGGSNGWLRPISGGWISTYYWGYYGHTGVDIAAGCGTPIYAAKSGTVGFVGWGGNYGNFVWINHGDGYVTRYAHQSRFAVSYGESVSRGQVIGYVGTTGNSTGCHLHYEVMINGVFQNPIPSYMSG</sequence>
<dbReference type="CDD" id="cd12797">
    <property type="entry name" value="M23_peptidase"/>
    <property type="match status" value="1"/>
</dbReference>
<name>A0A916JZJ4_9MICO</name>
<dbReference type="InterPro" id="IPR016047">
    <property type="entry name" value="M23ase_b-sheet_dom"/>
</dbReference>
<evidence type="ECO:0000256" key="5">
    <source>
        <dbReference type="ARBA" id="ARBA00022833"/>
    </source>
</evidence>
<reference evidence="10" key="1">
    <citation type="submission" date="2021-06" db="EMBL/GenBank/DDBJ databases">
        <authorList>
            <person name="Criscuolo A."/>
        </authorList>
    </citation>
    <scope>NUCLEOTIDE SEQUENCE</scope>
    <source>
        <strain evidence="10">CIP111803</strain>
    </source>
</reference>
<feature type="compositionally biased region" description="Polar residues" evidence="8">
    <location>
        <begin position="169"/>
        <end position="185"/>
    </location>
</feature>
<dbReference type="InterPro" id="IPR050570">
    <property type="entry name" value="Cell_wall_metabolism_enzyme"/>
</dbReference>
<gene>
    <name evidence="10" type="ORF">LEUCIP111803_02113</name>
</gene>
<dbReference type="Proteomes" id="UP000693892">
    <property type="component" value="Unassembled WGS sequence"/>
</dbReference>
<comment type="cofactor">
    <cofactor evidence="1">
        <name>Zn(2+)</name>
        <dbReference type="ChEBI" id="CHEBI:29105"/>
    </cofactor>
</comment>
<feature type="coiled-coil region" evidence="7">
    <location>
        <begin position="51"/>
        <end position="131"/>
    </location>
</feature>
<dbReference type="GO" id="GO:0046872">
    <property type="term" value="F:metal ion binding"/>
    <property type="evidence" value="ECO:0007669"/>
    <property type="project" value="UniProtKB-KW"/>
</dbReference>
<evidence type="ECO:0000256" key="2">
    <source>
        <dbReference type="ARBA" id="ARBA00022670"/>
    </source>
</evidence>
<evidence type="ECO:0000313" key="10">
    <source>
        <dbReference type="EMBL" id="CAG7617550.1"/>
    </source>
</evidence>
<accession>A0A916JZJ4</accession>
<dbReference type="AlphaFoldDB" id="A0A916JZJ4"/>
<evidence type="ECO:0000256" key="7">
    <source>
        <dbReference type="SAM" id="Coils"/>
    </source>
</evidence>
<feature type="compositionally biased region" description="Basic and acidic residues" evidence="8">
    <location>
        <begin position="192"/>
        <end position="210"/>
    </location>
</feature>
<dbReference type="EMBL" id="CAJVAP010000027">
    <property type="protein sequence ID" value="CAG7617550.1"/>
    <property type="molecule type" value="Genomic_DNA"/>
</dbReference>
<dbReference type="PANTHER" id="PTHR21666">
    <property type="entry name" value="PEPTIDASE-RELATED"/>
    <property type="match status" value="1"/>
</dbReference>
<organism evidence="10 11">
    <name type="scientific">Leucobacter soli</name>
    <dbReference type="NCBI Taxonomy" id="2812850"/>
    <lineage>
        <taxon>Bacteria</taxon>
        <taxon>Bacillati</taxon>
        <taxon>Actinomycetota</taxon>
        <taxon>Actinomycetes</taxon>
        <taxon>Micrococcales</taxon>
        <taxon>Microbacteriaceae</taxon>
        <taxon>Leucobacter</taxon>
    </lineage>
</organism>
<keyword evidence="5" id="KW-0862">Zinc</keyword>
<keyword evidence="4" id="KW-0378">Hydrolase</keyword>
<keyword evidence="11" id="KW-1185">Reference proteome</keyword>
<evidence type="ECO:0000313" key="11">
    <source>
        <dbReference type="Proteomes" id="UP000693892"/>
    </source>
</evidence>
<feature type="compositionally biased region" description="Basic and acidic residues" evidence="8">
    <location>
        <begin position="252"/>
        <end position="279"/>
    </location>
</feature>
<dbReference type="RefSeq" id="WP_218116043.1">
    <property type="nucleotide sequence ID" value="NZ_CAJVAP010000027.1"/>
</dbReference>
<evidence type="ECO:0000256" key="4">
    <source>
        <dbReference type="ARBA" id="ARBA00022801"/>
    </source>
</evidence>
<feature type="region of interest" description="Disordered" evidence="8">
    <location>
        <begin position="167"/>
        <end position="212"/>
    </location>
</feature>
<protein>
    <recommendedName>
        <fullName evidence="9">M23ase beta-sheet core domain-containing protein</fullName>
    </recommendedName>
</protein>
<evidence type="ECO:0000256" key="1">
    <source>
        <dbReference type="ARBA" id="ARBA00001947"/>
    </source>
</evidence>
<feature type="domain" description="M23ase beta-sheet core" evidence="9">
    <location>
        <begin position="307"/>
        <end position="401"/>
    </location>
</feature>
<dbReference type="PANTHER" id="PTHR21666:SF288">
    <property type="entry name" value="CELL DIVISION PROTEIN YTFB"/>
    <property type="match status" value="1"/>
</dbReference>
<evidence type="ECO:0000256" key="8">
    <source>
        <dbReference type="SAM" id="MobiDB-lite"/>
    </source>
</evidence>
<keyword evidence="3" id="KW-0479">Metal-binding</keyword>
<keyword evidence="6" id="KW-0482">Metalloprotease</keyword>
<dbReference type="GO" id="GO:0006508">
    <property type="term" value="P:proteolysis"/>
    <property type="evidence" value="ECO:0007669"/>
    <property type="project" value="UniProtKB-KW"/>
</dbReference>
<dbReference type="GO" id="GO:0004222">
    <property type="term" value="F:metalloendopeptidase activity"/>
    <property type="evidence" value="ECO:0007669"/>
    <property type="project" value="TreeGrafter"/>
</dbReference>
<evidence type="ECO:0000256" key="3">
    <source>
        <dbReference type="ARBA" id="ARBA00022723"/>
    </source>
</evidence>
<evidence type="ECO:0000256" key="6">
    <source>
        <dbReference type="ARBA" id="ARBA00023049"/>
    </source>
</evidence>
<feature type="region of interest" description="Disordered" evidence="8">
    <location>
        <begin position="252"/>
        <end position="286"/>
    </location>
</feature>